<evidence type="ECO:0000256" key="1">
    <source>
        <dbReference type="SAM" id="Coils"/>
    </source>
</evidence>
<protein>
    <submittedName>
        <fullName evidence="4">Coiled-coil domain-containing protein 13-like</fullName>
    </submittedName>
</protein>
<feature type="coiled-coil region" evidence="1">
    <location>
        <begin position="456"/>
        <end position="511"/>
    </location>
</feature>
<gene>
    <name evidence="4" type="primary">LOC106743417</name>
</gene>
<organism evidence="3 4">
    <name type="scientific">Dinoponera quadriceps</name>
    <name type="common">South American ant</name>
    <dbReference type="NCBI Taxonomy" id="609295"/>
    <lineage>
        <taxon>Eukaryota</taxon>
        <taxon>Metazoa</taxon>
        <taxon>Ecdysozoa</taxon>
        <taxon>Arthropoda</taxon>
        <taxon>Hexapoda</taxon>
        <taxon>Insecta</taxon>
        <taxon>Pterygota</taxon>
        <taxon>Neoptera</taxon>
        <taxon>Endopterygota</taxon>
        <taxon>Hymenoptera</taxon>
        <taxon>Apocrita</taxon>
        <taxon>Aculeata</taxon>
        <taxon>Formicoidea</taxon>
        <taxon>Formicidae</taxon>
        <taxon>Ponerinae</taxon>
        <taxon>Ponerini</taxon>
        <taxon>Dinoponera</taxon>
    </lineage>
</organism>
<feature type="region of interest" description="Disordered" evidence="2">
    <location>
        <begin position="143"/>
        <end position="170"/>
    </location>
</feature>
<dbReference type="RefSeq" id="XP_014472720.1">
    <property type="nucleotide sequence ID" value="XM_014617234.1"/>
</dbReference>
<feature type="compositionally biased region" description="Basic and acidic residues" evidence="2">
    <location>
        <begin position="143"/>
        <end position="161"/>
    </location>
</feature>
<dbReference type="InterPro" id="IPR038929">
    <property type="entry name" value="CCDC13"/>
</dbReference>
<sequence>MGDDTCELGTNDASNEDSRSTKSIKELFSERIICPEELNEFLQGRIHDLTTENECLRRAFEQAEERSRQLSEEKLDSQNTIEIGKESAANKLSELGKKYRNQTAEMEILKVKCENLQATLSVKEDELKRQRAELRQIVKCEGCKDSSGENRSQDNGEEKDSGNSSSKSDNERIKCLKNKLQWTQIRLCESRNTCAALRQEIKKAQKLLCSEVGENVSVTAFSSVPGGWRGRAEQIRNLQQKVAELQTKLSEHDKCQKGSSSASVDRQNLANFRIAEKERRQQIENTARELRQAEVALETSKRKLDASKARIKVLEHELDVARTNIVMLNEKRSHDGCVIEALNERLNIAKARCQECEAEVRNKEHRIERENANIKNELQATQLLVDRLRKRLEEREIEIDKMRNDITLDESLKCRPSLRSDFRSSEGHQVSPFVSPRSLSEPNEYVTLALAAEAERVRLLELVTLLNQRLDKERNEIISFEESLRNERKKCAKLESKLRELEKERVGLVKVDSGYRAKFRARSTSNLRVDEEATGSEKVRFRIELLEEECLTLKARLDTVRQDKANDLAVYKRMLDQARKTFKDACRNKPLAAGGSRSTITI</sequence>
<dbReference type="OrthoDB" id="10070368at2759"/>
<dbReference type="AlphaFoldDB" id="A0A6P3X2Y6"/>
<keyword evidence="3" id="KW-1185">Reference proteome</keyword>
<feature type="coiled-coil region" evidence="1">
    <location>
        <begin position="39"/>
        <end position="133"/>
    </location>
</feature>
<dbReference type="GeneID" id="106743417"/>
<keyword evidence="1" id="KW-0175">Coiled coil</keyword>
<dbReference type="PANTHER" id="PTHR31935">
    <property type="entry name" value="COILED-COIL DOMAIN-CONTAINING PROTEIN 13"/>
    <property type="match status" value="1"/>
</dbReference>
<dbReference type="GO" id="GO:1905515">
    <property type="term" value="P:non-motile cilium assembly"/>
    <property type="evidence" value="ECO:0007669"/>
    <property type="project" value="TreeGrafter"/>
</dbReference>
<name>A0A6P3X2Y6_DINQU</name>
<reference evidence="4" key="1">
    <citation type="submission" date="2025-08" db="UniProtKB">
        <authorList>
            <consortium name="RefSeq"/>
        </authorList>
    </citation>
    <scope>IDENTIFICATION</scope>
</reference>
<evidence type="ECO:0000256" key="2">
    <source>
        <dbReference type="SAM" id="MobiDB-lite"/>
    </source>
</evidence>
<feature type="coiled-coil region" evidence="1">
    <location>
        <begin position="235"/>
        <end position="405"/>
    </location>
</feature>
<dbReference type="Proteomes" id="UP000515204">
    <property type="component" value="Unplaced"/>
</dbReference>
<dbReference type="GO" id="GO:0034451">
    <property type="term" value="C:centriolar satellite"/>
    <property type="evidence" value="ECO:0007669"/>
    <property type="project" value="TreeGrafter"/>
</dbReference>
<proteinExistence type="predicted"/>
<feature type="region of interest" description="Disordered" evidence="2">
    <location>
        <begin position="1"/>
        <end position="22"/>
    </location>
</feature>
<evidence type="ECO:0000313" key="4">
    <source>
        <dbReference type="RefSeq" id="XP_014472720.1"/>
    </source>
</evidence>
<evidence type="ECO:0000313" key="3">
    <source>
        <dbReference type="Proteomes" id="UP000515204"/>
    </source>
</evidence>
<accession>A0A6P3X2Y6</accession>
<dbReference type="GO" id="GO:0031122">
    <property type="term" value="P:cytoplasmic microtubule organization"/>
    <property type="evidence" value="ECO:0007669"/>
    <property type="project" value="TreeGrafter"/>
</dbReference>
<dbReference type="PANTHER" id="PTHR31935:SF1">
    <property type="entry name" value="COILED-COIL DOMAIN-CONTAINING PROTEIN 13"/>
    <property type="match status" value="1"/>
</dbReference>
<dbReference type="KEGG" id="dqu:106743417"/>